<evidence type="ECO:0000313" key="4">
    <source>
        <dbReference type="EMBL" id="TNL94870.1"/>
    </source>
</evidence>
<reference evidence="4 5" key="1">
    <citation type="submission" date="2019-06" db="EMBL/GenBank/DDBJ databases">
        <authorList>
            <person name="Li J."/>
        </authorList>
    </citation>
    <scope>NUCLEOTIDE SEQUENCE [LARGE SCALE GENOMIC DNA]</scope>
    <source>
        <strain evidence="4 5">LMG 28165</strain>
    </source>
</reference>
<evidence type="ECO:0000256" key="1">
    <source>
        <dbReference type="ARBA" id="ARBA00023125"/>
    </source>
</evidence>
<accession>A0A5C4U186</accession>
<evidence type="ECO:0000313" key="5">
    <source>
        <dbReference type="Proteomes" id="UP000312032"/>
    </source>
</evidence>
<dbReference type="Proteomes" id="UP000312032">
    <property type="component" value="Unassembled WGS sequence"/>
</dbReference>
<sequence length="178" mass="19478">MPNYPITVIGNLTDNPDCKTVSTGSPKTSIRIAAHRSVRDPNADSGWRDTDHLFLTGEMWGQLALNAAESLRKGMSVIASGRLVVQEWESDDKEGEKKRNQRMLFKIERIGLDLNRYVVASRRTDEIEHNVDGLQAPARPTLATTTTFTQNTPREPALAGVGAGRSGGSEESTEEGGR</sequence>
<dbReference type="EMBL" id="VDHJ01000017">
    <property type="protein sequence ID" value="TNL94870.1"/>
    <property type="molecule type" value="Genomic_DNA"/>
</dbReference>
<gene>
    <name evidence="4" type="ORF">FHE74_09995</name>
</gene>
<dbReference type="OrthoDB" id="4427276at2"/>
<dbReference type="GO" id="GO:0003697">
    <property type="term" value="F:single-stranded DNA binding"/>
    <property type="evidence" value="ECO:0007669"/>
    <property type="project" value="InterPro"/>
</dbReference>
<dbReference type="InterPro" id="IPR012340">
    <property type="entry name" value="NA-bd_OB-fold"/>
</dbReference>
<dbReference type="InterPro" id="IPR000424">
    <property type="entry name" value="Primosome_PriB/ssb"/>
</dbReference>
<dbReference type="PROSITE" id="PS50935">
    <property type="entry name" value="SSB"/>
    <property type="match status" value="1"/>
</dbReference>
<dbReference type="Pfam" id="PF00436">
    <property type="entry name" value="SSB"/>
    <property type="match status" value="1"/>
</dbReference>
<dbReference type="AlphaFoldDB" id="A0A5C4U186"/>
<name>A0A5C4U186_9CORY</name>
<dbReference type="SUPFAM" id="SSF50249">
    <property type="entry name" value="Nucleic acid-binding proteins"/>
    <property type="match status" value="1"/>
</dbReference>
<comment type="caution">
    <text evidence="4">The sequence shown here is derived from an EMBL/GenBank/DDBJ whole genome shotgun (WGS) entry which is preliminary data.</text>
</comment>
<dbReference type="Gene3D" id="2.40.50.140">
    <property type="entry name" value="Nucleic acid-binding proteins"/>
    <property type="match status" value="1"/>
</dbReference>
<feature type="region of interest" description="Disordered" evidence="3">
    <location>
        <begin position="149"/>
        <end position="178"/>
    </location>
</feature>
<evidence type="ECO:0000256" key="3">
    <source>
        <dbReference type="SAM" id="MobiDB-lite"/>
    </source>
</evidence>
<evidence type="ECO:0000256" key="2">
    <source>
        <dbReference type="PROSITE-ProRule" id="PRU00252"/>
    </source>
</evidence>
<organism evidence="4 5">
    <name type="scientific">Corynebacterium tapiri</name>
    <dbReference type="NCBI Taxonomy" id="1448266"/>
    <lineage>
        <taxon>Bacteria</taxon>
        <taxon>Bacillati</taxon>
        <taxon>Actinomycetota</taxon>
        <taxon>Actinomycetes</taxon>
        <taxon>Mycobacteriales</taxon>
        <taxon>Corynebacteriaceae</taxon>
        <taxon>Corynebacterium</taxon>
    </lineage>
</organism>
<keyword evidence="5" id="KW-1185">Reference proteome</keyword>
<keyword evidence="1 2" id="KW-0238">DNA-binding</keyword>
<dbReference type="RefSeq" id="WP_139466373.1">
    <property type="nucleotide sequence ID" value="NZ_VDHJ01000017.1"/>
</dbReference>
<dbReference type="CDD" id="cd04496">
    <property type="entry name" value="SSB_OBF"/>
    <property type="match status" value="1"/>
</dbReference>
<proteinExistence type="predicted"/>
<protein>
    <submittedName>
        <fullName evidence="4">Single-stranded DNA-binding protein</fullName>
    </submittedName>
</protein>